<keyword evidence="2" id="KW-1185">Reference proteome</keyword>
<evidence type="ECO:0000313" key="2">
    <source>
        <dbReference type="Proteomes" id="UP000304953"/>
    </source>
</evidence>
<evidence type="ECO:0000313" key="1">
    <source>
        <dbReference type="EMBL" id="TGY84784.1"/>
    </source>
</evidence>
<dbReference type="EMBL" id="SRYA01000218">
    <property type="protein sequence ID" value="TGY84784.1"/>
    <property type="molecule type" value="Genomic_DNA"/>
</dbReference>
<name>A0AC61RMY5_9FIRM</name>
<protein>
    <submittedName>
        <fullName evidence="1">Uncharacterized protein</fullName>
    </submittedName>
</protein>
<accession>A0AC61RMY5</accession>
<sequence length="158" mass="18721">MSTELINRITVKKDGVYVSSHSSNDTSPYHSWRCRGLSEIYDAEGQKGLDREVVRMLYEYAELRGSHKSLARYRYAKDAPAAHAIYKEYMDKIDDRYEGLDEADKKSVWYKPTEKAKEYRAYERDMRDKMYSEIAERCGEYDRKQKNKEMERVVSESP</sequence>
<organism evidence="1 2">
    <name type="scientific">Petralouisia muris</name>
    <dbReference type="NCBI Taxonomy" id="3032872"/>
    <lineage>
        <taxon>Bacteria</taxon>
        <taxon>Bacillati</taxon>
        <taxon>Bacillota</taxon>
        <taxon>Clostridia</taxon>
        <taxon>Lachnospirales</taxon>
        <taxon>Lachnospiraceae</taxon>
        <taxon>Petralouisia</taxon>
    </lineage>
</organism>
<dbReference type="Proteomes" id="UP000304953">
    <property type="component" value="Unassembled WGS sequence"/>
</dbReference>
<comment type="caution">
    <text evidence="1">The sequence shown here is derived from an EMBL/GenBank/DDBJ whole genome shotgun (WGS) entry which is preliminary data.</text>
</comment>
<proteinExistence type="predicted"/>
<reference evidence="1" key="1">
    <citation type="submission" date="2019-04" db="EMBL/GenBank/DDBJ databases">
        <title>Microbes associate with the intestines of laboratory mice.</title>
        <authorList>
            <person name="Navarre W."/>
            <person name="Wong E."/>
            <person name="Huang K."/>
            <person name="Tropini C."/>
            <person name="Ng K."/>
            <person name="Yu B."/>
        </authorList>
    </citation>
    <scope>NUCLEOTIDE SEQUENCE</scope>
    <source>
        <strain evidence="1">NM01_1-7b</strain>
    </source>
</reference>
<gene>
    <name evidence="1" type="ORF">E5329_29135</name>
</gene>